<dbReference type="AlphaFoldDB" id="A0A8J7YI86"/>
<feature type="transmembrane region" description="Helical" evidence="1">
    <location>
        <begin position="20"/>
        <end position="37"/>
    </location>
</feature>
<keyword evidence="1" id="KW-0472">Membrane</keyword>
<keyword evidence="1" id="KW-1133">Transmembrane helix</keyword>
<organism evidence="2 3">
    <name type="scientific">Haloarcula salinisoli</name>
    <dbReference type="NCBI Taxonomy" id="2487746"/>
    <lineage>
        <taxon>Archaea</taxon>
        <taxon>Methanobacteriati</taxon>
        <taxon>Methanobacteriota</taxon>
        <taxon>Stenosarchaea group</taxon>
        <taxon>Halobacteria</taxon>
        <taxon>Halobacteriales</taxon>
        <taxon>Haloarculaceae</taxon>
        <taxon>Haloarcula</taxon>
    </lineage>
</organism>
<dbReference type="RefSeq" id="WP_220588070.1">
    <property type="nucleotide sequence ID" value="NZ_RKLQ01000002.1"/>
</dbReference>
<comment type="caution">
    <text evidence="2">The sequence shown here is derived from an EMBL/GenBank/DDBJ whole genome shotgun (WGS) entry which is preliminary data.</text>
</comment>
<dbReference type="EMBL" id="RKLQ01000002">
    <property type="protein sequence ID" value="MBX0303826.1"/>
    <property type="molecule type" value="Genomic_DNA"/>
</dbReference>
<accession>A0A8J7YI86</accession>
<keyword evidence="1" id="KW-0812">Transmembrane</keyword>
<gene>
    <name evidence="2" type="ORF">EGD98_09115</name>
</gene>
<evidence type="ECO:0000313" key="2">
    <source>
        <dbReference type="EMBL" id="MBX0303826.1"/>
    </source>
</evidence>
<sequence>MVARIRRVLLGAGEHGPRTFLVLILTAGALTIGGYALDLVGVDGMVIVPIVGGLVGFGVATAVGYLRGGVVTAVLGAYPPLVGPLIEGTVRRTDGTVPERLAVIDPEYFAFLGVIAFQTGIAGVVVGYLARTGVEFVRRSGTPVRP</sequence>
<dbReference type="Proteomes" id="UP000783863">
    <property type="component" value="Unassembled WGS sequence"/>
</dbReference>
<feature type="transmembrane region" description="Helical" evidence="1">
    <location>
        <begin position="108"/>
        <end position="130"/>
    </location>
</feature>
<evidence type="ECO:0000256" key="1">
    <source>
        <dbReference type="SAM" id="Phobius"/>
    </source>
</evidence>
<feature type="transmembrane region" description="Helical" evidence="1">
    <location>
        <begin position="44"/>
        <end position="66"/>
    </location>
</feature>
<protein>
    <submittedName>
        <fullName evidence="2">Uncharacterized protein</fullName>
    </submittedName>
</protein>
<evidence type="ECO:0000313" key="3">
    <source>
        <dbReference type="Proteomes" id="UP000783863"/>
    </source>
</evidence>
<reference evidence="2" key="1">
    <citation type="submission" date="2021-06" db="EMBL/GenBank/DDBJ databases">
        <title>Halomicroarcula sp. F24A a new haloarchaeum isolated from saline soil.</title>
        <authorList>
            <person name="Duran-Viseras A."/>
            <person name="Sanchez-Porro C."/>
            <person name="Ventosa A."/>
        </authorList>
    </citation>
    <scope>NUCLEOTIDE SEQUENCE</scope>
    <source>
        <strain evidence="2">F24A</strain>
    </source>
</reference>
<proteinExistence type="predicted"/>
<keyword evidence="3" id="KW-1185">Reference proteome</keyword>
<name>A0A8J7YI86_9EURY</name>